<sequence length="145" mass="14835">MAQTLILVKGIADVAVAAILTFKPAIIYESFLARAVHSFSELHLTDASTAPGFNQSVACMVAAVGVGHVVASKSGPASHASVFAMNLTFSILGFLACALPSRESGIGSATMLMTSCNHLLFSLALLWADPGVLGGRGSGTGKKRS</sequence>
<keyword evidence="1" id="KW-0472">Membrane</keyword>
<comment type="caution">
    <text evidence="2">The sequence shown here is derived from an EMBL/GenBank/DDBJ whole genome shotgun (WGS) entry which is preliminary data.</text>
</comment>
<dbReference type="OrthoDB" id="3753443at2759"/>
<feature type="transmembrane region" description="Helical" evidence="1">
    <location>
        <begin position="80"/>
        <end position="99"/>
    </location>
</feature>
<gene>
    <name evidence="2" type="ORF">CVT26_012138</name>
</gene>
<accession>A0A409W5M6</accession>
<dbReference type="EMBL" id="NHYE01005381">
    <property type="protein sequence ID" value="PPQ73823.1"/>
    <property type="molecule type" value="Genomic_DNA"/>
</dbReference>
<organism evidence="2 3">
    <name type="scientific">Gymnopilus dilepis</name>
    <dbReference type="NCBI Taxonomy" id="231916"/>
    <lineage>
        <taxon>Eukaryota</taxon>
        <taxon>Fungi</taxon>
        <taxon>Dikarya</taxon>
        <taxon>Basidiomycota</taxon>
        <taxon>Agaricomycotina</taxon>
        <taxon>Agaricomycetes</taxon>
        <taxon>Agaricomycetidae</taxon>
        <taxon>Agaricales</taxon>
        <taxon>Agaricineae</taxon>
        <taxon>Hymenogastraceae</taxon>
        <taxon>Gymnopilus</taxon>
    </lineage>
</organism>
<dbReference type="AlphaFoldDB" id="A0A409W5M6"/>
<keyword evidence="1" id="KW-1133">Transmembrane helix</keyword>
<keyword evidence="1" id="KW-0812">Transmembrane</keyword>
<evidence type="ECO:0000256" key="1">
    <source>
        <dbReference type="SAM" id="Phobius"/>
    </source>
</evidence>
<evidence type="ECO:0000313" key="2">
    <source>
        <dbReference type="EMBL" id="PPQ73823.1"/>
    </source>
</evidence>
<proteinExistence type="predicted"/>
<dbReference type="InParanoid" id="A0A409W5M6"/>
<reference evidence="2 3" key="1">
    <citation type="journal article" date="2018" name="Evol. Lett.">
        <title>Horizontal gene cluster transfer increased hallucinogenic mushroom diversity.</title>
        <authorList>
            <person name="Reynolds H.T."/>
            <person name="Vijayakumar V."/>
            <person name="Gluck-Thaler E."/>
            <person name="Korotkin H.B."/>
            <person name="Matheny P.B."/>
            <person name="Slot J.C."/>
        </authorList>
    </citation>
    <scope>NUCLEOTIDE SEQUENCE [LARGE SCALE GENOMIC DNA]</scope>
    <source>
        <strain evidence="2 3">SRW20</strain>
    </source>
</reference>
<name>A0A409W5M6_9AGAR</name>
<feature type="transmembrane region" description="Helical" evidence="1">
    <location>
        <begin position="106"/>
        <end position="128"/>
    </location>
</feature>
<dbReference type="Proteomes" id="UP000284706">
    <property type="component" value="Unassembled WGS sequence"/>
</dbReference>
<evidence type="ECO:0000313" key="3">
    <source>
        <dbReference type="Proteomes" id="UP000284706"/>
    </source>
</evidence>
<keyword evidence="3" id="KW-1185">Reference proteome</keyword>
<protein>
    <submittedName>
        <fullName evidence="2">Uncharacterized protein</fullName>
    </submittedName>
</protein>